<name>A0A5D9BXC3_9SPHN</name>
<dbReference type="InterPro" id="IPR032876">
    <property type="entry name" value="J_dom"/>
</dbReference>
<sequence length="543" mass="57811">MGKVVKAVVGVAVAVGIAVAVPYLAPSLAFALGTTTAVASAVLTVGMGLAAGLAMKALGFTPKVGAPTAKNGTPTIYRQTIADSNIVYGRRRVGGLLAFFHARRVGDDYFRYFVIAVAGHRVHGVLRWFLGDDEVSVAENGLVTSGVYAGKAWLWFERGMSDAEAHDLFVAECDGKWTVHHRGRGIAKIYAKFSLTDDIVQAGMPNITCEIEGKDDIHDPRTDSSGYANNAALVFYDWMKLPREEGGFGAYSDEIPDDSWIAAQANVCDEEVELIEGGFEKRYTIDGLIVTGAAPDQVRDALVINCAGTFSNIGGEFFMRPGYWVPASAHLSEGDLAGPITVSAFTSGNEIANEVQGTYVEPAANYQAAPFKTQAQPLADPRQMDLDLAFVTSRSRATRIGRIMLRRALSEKTVAWPMNVAGLAVQAMDTVQLDTPRYGLANYAWTVSSWKMSQDFGVVLALREESPEVYDWVPSESPALPPHVPVARPAPIPTRYPDGTAIEDLQPAEPGATNGMTAAEAAALAALDADAAAAMTASAAALA</sequence>
<evidence type="ECO:0000313" key="3">
    <source>
        <dbReference type="EMBL" id="TZG23963.1"/>
    </source>
</evidence>
<evidence type="ECO:0000313" key="4">
    <source>
        <dbReference type="Proteomes" id="UP000322077"/>
    </source>
</evidence>
<feature type="non-terminal residue" evidence="3">
    <location>
        <position position="543"/>
    </location>
</feature>
<accession>A0A5D9BXC3</accession>
<organism evidence="3 4">
    <name type="scientific">Sphingomonas montanisoli</name>
    <dbReference type="NCBI Taxonomy" id="2606412"/>
    <lineage>
        <taxon>Bacteria</taxon>
        <taxon>Pseudomonadati</taxon>
        <taxon>Pseudomonadota</taxon>
        <taxon>Alphaproteobacteria</taxon>
        <taxon>Sphingomonadales</taxon>
        <taxon>Sphingomonadaceae</taxon>
        <taxon>Sphingomonas</taxon>
    </lineage>
</organism>
<evidence type="ECO:0000259" key="2">
    <source>
        <dbReference type="Pfam" id="PF13550"/>
    </source>
</evidence>
<proteinExistence type="predicted"/>
<feature type="transmembrane region" description="Helical" evidence="1">
    <location>
        <begin position="31"/>
        <end position="54"/>
    </location>
</feature>
<dbReference type="RefSeq" id="WP_149524177.1">
    <property type="nucleotide sequence ID" value="NZ_VTOU01000009.1"/>
</dbReference>
<gene>
    <name evidence="3" type="ORF">FYJ91_20435</name>
</gene>
<reference evidence="3 4" key="1">
    <citation type="submission" date="2019-08" db="EMBL/GenBank/DDBJ databases">
        <authorList>
            <person name="Wang G."/>
            <person name="Xu Z."/>
        </authorList>
    </citation>
    <scope>NUCLEOTIDE SEQUENCE [LARGE SCALE GENOMIC DNA]</scope>
    <source>
        <strain evidence="3 4">ZX</strain>
    </source>
</reference>
<feature type="domain" description="Tip attachment protein J" evidence="2">
    <location>
        <begin position="339"/>
        <end position="450"/>
    </location>
</feature>
<dbReference type="EMBL" id="VTOU01000009">
    <property type="protein sequence ID" value="TZG23963.1"/>
    <property type="molecule type" value="Genomic_DNA"/>
</dbReference>
<keyword evidence="1" id="KW-1133">Transmembrane helix</keyword>
<evidence type="ECO:0000256" key="1">
    <source>
        <dbReference type="SAM" id="Phobius"/>
    </source>
</evidence>
<dbReference type="Pfam" id="PF13550">
    <property type="entry name" value="Phage-tail_3"/>
    <property type="match status" value="1"/>
</dbReference>
<keyword evidence="4" id="KW-1185">Reference proteome</keyword>
<feature type="transmembrane region" description="Helical" evidence="1">
    <location>
        <begin position="7"/>
        <end position="25"/>
    </location>
</feature>
<keyword evidence="1" id="KW-0472">Membrane</keyword>
<protein>
    <recommendedName>
        <fullName evidence="2">Tip attachment protein J domain-containing protein</fullName>
    </recommendedName>
</protein>
<dbReference type="AlphaFoldDB" id="A0A5D9BXC3"/>
<comment type="caution">
    <text evidence="3">The sequence shown here is derived from an EMBL/GenBank/DDBJ whole genome shotgun (WGS) entry which is preliminary data.</text>
</comment>
<dbReference type="Proteomes" id="UP000322077">
    <property type="component" value="Unassembled WGS sequence"/>
</dbReference>
<keyword evidence="1" id="KW-0812">Transmembrane</keyword>